<protein>
    <submittedName>
        <fullName evidence="2">Polyubiquitin-like</fullName>
    </submittedName>
</protein>
<dbReference type="InterPro" id="IPR029071">
    <property type="entry name" value="Ubiquitin-like_domsf"/>
</dbReference>
<dbReference type="InterPro" id="IPR000626">
    <property type="entry name" value="Ubiquitin-like_dom"/>
</dbReference>
<evidence type="ECO:0000259" key="1">
    <source>
        <dbReference type="PROSITE" id="PS50053"/>
    </source>
</evidence>
<sequence length="156" mass="17407">MEITIVMLSGESHNFLVNPNDTVGALKKLIQDKLGVSSERQRLVYDNGHRTFLEVDSMPVSAYGLQNGSRVSLIVTESPPTFQVFLRNEKGKSSTYDVTSEETVSDFKAKVQTREGVAVSQQRLVFQDREMASGKLSDYGVKEHSTIDMMMRLRGG</sequence>
<dbReference type="InterPro" id="IPR019956">
    <property type="entry name" value="Ubiquitin_dom"/>
</dbReference>
<dbReference type="Ensembl" id="ENSLBET00000010334.1">
    <property type="protein sequence ID" value="ENSLBEP00000009804.1"/>
    <property type="gene ID" value="ENSLBEG00000007548.1"/>
</dbReference>
<dbReference type="PRINTS" id="PR00348">
    <property type="entry name" value="UBIQUITIN"/>
</dbReference>
<dbReference type="InParanoid" id="A0A3Q3ER16"/>
<dbReference type="AlphaFoldDB" id="A0A3Q3ER16"/>
<dbReference type="GeneTree" id="ENSGT00940000162007"/>
<feature type="domain" description="Ubiquitin-like" evidence="1">
    <location>
        <begin position="1"/>
        <end position="80"/>
    </location>
</feature>
<accession>A0A3Q3ER16</accession>
<dbReference type="Pfam" id="PF00240">
    <property type="entry name" value="ubiquitin"/>
    <property type="match status" value="2"/>
</dbReference>
<evidence type="ECO:0000313" key="3">
    <source>
        <dbReference type="Proteomes" id="UP000261660"/>
    </source>
</evidence>
<name>A0A3Q3ER16_9LABR</name>
<dbReference type="SMART" id="SM00213">
    <property type="entry name" value="UBQ"/>
    <property type="match status" value="2"/>
</dbReference>
<reference evidence="2" key="2">
    <citation type="submission" date="2025-09" db="UniProtKB">
        <authorList>
            <consortium name="Ensembl"/>
        </authorList>
    </citation>
    <scope>IDENTIFICATION</scope>
</reference>
<dbReference type="Gene3D" id="3.10.20.90">
    <property type="entry name" value="Phosphatidylinositol 3-kinase Catalytic Subunit, Chain A, domain 1"/>
    <property type="match status" value="2"/>
</dbReference>
<dbReference type="OrthoDB" id="1885901at2759"/>
<reference evidence="2" key="1">
    <citation type="submission" date="2025-08" db="UniProtKB">
        <authorList>
            <consortium name="Ensembl"/>
        </authorList>
    </citation>
    <scope>IDENTIFICATION</scope>
</reference>
<evidence type="ECO:0000313" key="2">
    <source>
        <dbReference type="Ensembl" id="ENSLBEP00000009804.1"/>
    </source>
</evidence>
<dbReference type="InterPro" id="IPR050158">
    <property type="entry name" value="Ubiquitin_ubiquitin-like"/>
</dbReference>
<proteinExistence type="predicted"/>
<feature type="domain" description="Ubiquitin-like" evidence="1">
    <location>
        <begin position="82"/>
        <end position="156"/>
    </location>
</feature>
<dbReference type="PROSITE" id="PS50053">
    <property type="entry name" value="UBIQUITIN_2"/>
    <property type="match status" value="2"/>
</dbReference>
<dbReference type="Proteomes" id="UP000261660">
    <property type="component" value="Unplaced"/>
</dbReference>
<dbReference type="STRING" id="56723.ENSLBEP00000009804"/>
<organism evidence="2 3">
    <name type="scientific">Labrus bergylta</name>
    <name type="common">ballan wrasse</name>
    <dbReference type="NCBI Taxonomy" id="56723"/>
    <lineage>
        <taxon>Eukaryota</taxon>
        <taxon>Metazoa</taxon>
        <taxon>Chordata</taxon>
        <taxon>Craniata</taxon>
        <taxon>Vertebrata</taxon>
        <taxon>Euteleostomi</taxon>
        <taxon>Actinopterygii</taxon>
        <taxon>Neopterygii</taxon>
        <taxon>Teleostei</taxon>
        <taxon>Neoteleostei</taxon>
        <taxon>Acanthomorphata</taxon>
        <taxon>Eupercaria</taxon>
        <taxon>Labriformes</taxon>
        <taxon>Labridae</taxon>
        <taxon>Labrus</taxon>
    </lineage>
</organism>
<dbReference type="SUPFAM" id="SSF54236">
    <property type="entry name" value="Ubiquitin-like"/>
    <property type="match status" value="2"/>
</dbReference>
<dbReference type="CDD" id="cd17039">
    <property type="entry name" value="Ubl_ubiquitin_like"/>
    <property type="match status" value="1"/>
</dbReference>
<dbReference type="FunCoup" id="A0A3Q3ER16">
    <property type="interactions" value="2"/>
</dbReference>
<dbReference type="PANTHER" id="PTHR10666">
    <property type="entry name" value="UBIQUITIN"/>
    <property type="match status" value="1"/>
</dbReference>
<keyword evidence="3" id="KW-1185">Reference proteome</keyword>